<dbReference type="AlphaFoldDB" id="A0AAV9VFK2"/>
<reference evidence="1 2" key="1">
    <citation type="submission" date="2019-10" db="EMBL/GenBank/DDBJ databases">
        <authorList>
            <person name="Palmer J.M."/>
        </authorList>
    </citation>
    <scope>NUCLEOTIDE SEQUENCE [LARGE SCALE GENOMIC DNA]</scope>
    <source>
        <strain evidence="1 2">TWF696</strain>
    </source>
</reference>
<comment type="caution">
    <text evidence="1">The sequence shown here is derived from an EMBL/GenBank/DDBJ whole genome shotgun (WGS) entry which is preliminary data.</text>
</comment>
<proteinExistence type="predicted"/>
<protein>
    <recommendedName>
        <fullName evidence="3">F-box domain-containing protein</fullName>
    </recommendedName>
</protein>
<name>A0AAV9VFK2_9PEZI</name>
<evidence type="ECO:0000313" key="2">
    <source>
        <dbReference type="Proteomes" id="UP001375240"/>
    </source>
</evidence>
<dbReference type="Proteomes" id="UP001375240">
    <property type="component" value="Unassembled WGS sequence"/>
</dbReference>
<evidence type="ECO:0000313" key="1">
    <source>
        <dbReference type="EMBL" id="KAK6359853.1"/>
    </source>
</evidence>
<keyword evidence="2" id="KW-1185">Reference proteome</keyword>
<dbReference type="EMBL" id="JAVHNQ010000001">
    <property type="protein sequence ID" value="KAK6359853.1"/>
    <property type="molecule type" value="Genomic_DNA"/>
</dbReference>
<evidence type="ECO:0008006" key="3">
    <source>
        <dbReference type="Google" id="ProtNLM"/>
    </source>
</evidence>
<gene>
    <name evidence="1" type="ORF">TWF696_000986</name>
</gene>
<accession>A0AAV9VFK2</accession>
<sequence>MVGILDLPTEIFDLILDETELFTYSPRDRYSNIYKYEFRSGLKIALACRQFYKVVLPRLYATCHVNFKETKDGYFAFHTPIRSTAAKYKAYRRHGDFVRNLFITTWGSSYYDPDYRTTIVKKCYRSVPELVGLLLPSFDNLRLASFDRRPKVPLKDFIDGIRLVLSSCKALKTLELSIDYTATDDLDALIDAKETGDWPANLPAAVARPTELRFYLQENIKGPRSDPVRLWPMELMDKVLGESCRGVKILKFSHDVAQNSMTRSQRKRIGWLRNVSDRRWWFPALEKVEMGMGRGTMWAVDEYLDVDFAQVKEVSLSQLRYLEYPDEEEVTVLLEFLDRCKSMKMLQFSFPENTTCLAAVLRARRQLPSLKEVRVLLAVEDELMEEIMEDFGGDYRGEVTQGSRYDPDETVILHLDSEEEDKLVPEMRNLVVS</sequence>
<organism evidence="1 2">
    <name type="scientific">Orbilia brochopaga</name>
    <dbReference type="NCBI Taxonomy" id="3140254"/>
    <lineage>
        <taxon>Eukaryota</taxon>
        <taxon>Fungi</taxon>
        <taxon>Dikarya</taxon>
        <taxon>Ascomycota</taxon>
        <taxon>Pezizomycotina</taxon>
        <taxon>Orbiliomycetes</taxon>
        <taxon>Orbiliales</taxon>
        <taxon>Orbiliaceae</taxon>
        <taxon>Orbilia</taxon>
    </lineage>
</organism>